<feature type="region of interest" description="Disordered" evidence="1">
    <location>
        <begin position="691"/>
        <end position="726"/>
    </location>
</feature>
<feature type="compositionally biased region" description="Low complexity" evidence="1">
    <location>
        <begin position="114"/>
        <end position="130"/>
    </location>
</feature>
<feature type="compositionally biased region" description="Low complexity" evidence="1">
    <location>
        <begin position="70"/>
        <end position="84"/>
    </location>
</feature>
<proteinExistence type="predicted"/>
<feature type="compositionally biased region" description="Low complexity" evidence="1">
    <location>
        <begin position="181"/>
        <end position="196"/>
    </location>
</feature>
<feature type="region of interest" description="Disordered" evidence="1">
    <location>
        <begin position="1"/>
        <end position="88"/>
    </location>
</feature>
<feature type="compositionally biased region" description="Polar residues" evidence="1">
    <location>
        <begin position="348"/>
        <end position="368"/>
    </location>
</feature>
<feature type="region of interest" description="Disordered" evidence="1">
    <location>
        <begin position="101"/>
        <end position="475"/>
    </location>
</feature>
<gene>
    <name evidence="2" type="ORF">BDV25DRAFT_150871</name>
</gene>
<evidence type="ECO:0000313" key="2">
    <source>
        <dbReference type="EMBL" id="KAE8152574.1"/>
    </source>
</evidence>
<dbReference type="OrthoDB" id="1883964at2759"/>
<feature type="compositionally biased region" description="Polar residues" evidence="1">
    <location>
        <begin position="456"/>
        <end position="467"/>
    </location>
</feature>
<feature type="compositionally biased region" description="Polar residues" evidence="1">
    <location>
        <begin position="143"/>
        <end position="163"/>
    </location>
</feature>
<feature type="compositionally biased region" description="Low complexity" evidence="1">
    <location>
        <begin position="382"/>
        <end position="392"/>
    </location>
</feature>
<feature type="compositionally biased region" description="Polar residues" evidence="1">
    <location>
        <begin position="775"/>
        <end position="790"/>
    </location>
</feature>
<feature type="compositionally biased region" description="Polar residues" evidence="1">
    <location>
        <begin position="214"/>
        <end position="230"/>
    </location>
</feature>
<feature type="region of interest" description="Disordered" evidence="1">
    <location>
        <begin position="1153"/>
        <end position="1193"/>
    </location>
</feature>
<dbReference type="EMBL" id="ML742051">
    <property type="protein sequence ID" value="KAE8152574.1"/>
    <property type="molecule type" value="Genomic_DNA"/>
</dbReference>
<feature type="compositionally biased region" description="Polar residues" evidence="1">
    <location>
        <begin position="714"/>
        <end position="723"/>
    </location>
</feature>
<feature type="compositionally biased region" description="Polar residues" evidence="1">
    <location>
        <begin position="408"/>
        <end position="419"/>
    </location>
</feature>
<protein>
    <submittedName>
        <fullName evidence="2">Uncharacterized protein</fullName>
    </submittedName>
</protein>
<keyword evidence="3" id="KW-1185">Reference proteome</keyword>
<evidence type="ECO:0000256" key="1">
    <source>
        <dbReference type="SAM" id="MobiDB-lite"/>
    </source>
</evidence>
<name>A0A5N6U1S1_ASPAV</name>
<feature type="region of interest" description="Disordered" evidence="1">
    <location>
        <begin position="740"/>
        <end position="790"/>
    </location>
</feature>
<feature type="compositionally biased region" description="Basic and acidic residues" evidence="1">
    <location>
        <begin position="369"/>
        <end position="381"/>
    </location>
</feature>
<feature type="compositionally biased region" description="Polar residues" evidence="1">
    <location>
        <begin position="545"/>
        <end position="566"/>
    </location>
</feature>
<feature type="compositionally biased region" description="Pro residues" evidence="1">
    <location>
        <begin position="40"/>
        <end position="57"/>
    </location>
</feature>
<dbReference type="AlphaFoldDB" id="A0A5N6U1S1"/>
<sequence>MYGSHPYSNSSGQKTSGPPQPEWRMPSTAQQRPARKPTTGPTPPPPPHPPLSAPPYNPTSYSPISNNSQTTPSVSTTGSPVPGSASLDTSAWGVKYNRQQYPIYAPPPLPPRPSSTTGHSSSAHSPAVSPLDSNKPPPVAPTYGNQTTASAYQPQWTSSPSWAPQQPTHTLTPPPPPPIPSGYQTPASQQGHQTPQQPSPPPYSIHPPVPQPSQKFSPQQNASYTPTSVPSPQPALSEPVTAATSASYGVSPPMTAPPVPPKTSAHGATTHASALGSGGPSDWEHLSSAPGDVDDLQTFRPKQDNAVAYPSAPHVPPQNYLAGAPNTASGGPIGSGSPATVSPVMQPIHSQSTSVMQDSPVSSSTTQQDFHEPPRPARVDTSESVYSTTSTTGASESIDGVIDAWNRPVTTQTEFSTAQADRVENSLVDDSNPMQKLSPLEIPKTKQETTVPRKVSSGSNTPRSSPNVKGDVSPIIKVTDPYEDLDPWSKSSLERYVAMLRKEAVADSDEERYKIFTAFMSKETKLREILYSIEHEPKFEEVPSRQPTPAAQHSDQLQSNKSSSPIDSGLIPVESEASSESWVDASEEPGDGSYSPGGRPIVPRIQTPGGLGFERPATQPPGRKHSSGVESQAQHPRATSVPPPVVNKQELSPLTTNPPQPIYAPFRYTEGPQRGSDHLAFDRPAYQAYSALRQASAESGRVMSNAPAHEPHENPNSPISQGGKNEHDETFLGLIREKSVAYRKQGPRRKSSPPPLPMSLRQGRPNGPIDDLRSMVSSPLAKQSESSWHATTRKDLAKYSNDFTYIMEAVKVWETSGRSRREALEKERMHRQEESEKRIDGLFNGRKIGYADINVLEEEFRQTEARVQLDEERRELDLFIKQVFNPLDERLQQEISTLQSHYDSSLGQLDHENSKIKNSVTDKYNLSHTMKTVNEIYHRLEARYQKRVEIALEREKRRRKTERRPLVFMGDSVALKQLDGEFDEMEKRNILEAAKDRDERANRLMDSFDDAIMHGLGENQSLLDDVSAKLSKIDVAVTRSSGLVDSDVEHMLKSVYNVVESLRQDSESILNSFGRADSALNDADYGVSVAEARYANAEPDVFQQLEDAKKKEDAKIQTDLNSKLDSVRTAPAEITIKVNEILESLGKAPVVNSTEPLDSAPANHPADILMPGPRPATSLTSKSDEDSEHQERLRKALEAAKRRNAARTHLQPQN</sequence>
<dbReference type="Proteomes" id="UP000325780">
    <property type="component" value="Unassembled WGS sequence"/>
</dbReference>
<accession>A0A5N6U1S1</accession>
<feature type="compositionally biased region" description="Pro residues" evidence="1">
    <location>
        <begin position="197"/>
        <end position="211"/>
    </location>
</feature>
<feature type="compositionally biased region" description="Low complexity" evidence="1">
    <location>
        <begin position="263"/>
        <end position="274"/>
    </location>
</feature>
<feature type="region of interest" description="Disordered" evidence="1">
    <location>
        <begin position="538"/>
        <end position="678"/>
    </location>
</feature>
<reference evidence="2 3" key="1">
    <citation type="submission" date="2019-04" db="EMBL/GenBank/DDBJ databases">
        <title>Friends and foes A comparative genomics study of 23 Aspergillus species from section Flavi.</title>
        <authorList>
            <consortium name="DOE Joint Genome Institute"/>
            <person name="Kjaerbolling I."/>
            <person name="Vesth T."/>
            <person name="Frisvad J.C."/>
            <person name="Nybo J.L."/>
            <person name="Theobald S."/>
            <person name="Kildgaard S."/>
            <person name="Isbrandt T."/>
            <person name="Kuo A."/>
            <person name="Sato A."/>
            <person name="Lyhne E.K."/>
            <person name="Kogle M.E."/>
            <person name="Wiebenga A."/>
            <person name="Kun R.S."/>
            <person name="Lubbers R.J."/>
            <person name="Makela M.R."/>
            <person name="Barry K."/>
            <person name="Chovatia M."/>
            <person name="Clum A."/>
            <person name="Daum C."/>
            <person name="Haridas S."/>
            <person name="He G."/>
            <person name="LaButti K."/>
            <person name="Lipzen A."/>
            <person name="Mondo S."/>
            <person name="Riley R."/>
            <person name="Salamov A."/>
            <person name="Simmons B.A."/>
            <person name="Magnuson J.K."/>
            <person name="Henrissat B."/>
            <person name="Mortensen U.H."/>
            <person name="Larsen T.O."/>
            <person name="Devries R.P."/>
            <person name="Grigoriev I.V."/>
            <person name="Machida M."/>
            <person name="Baker S.E."/>
            <person name="Andersen M.R."/>
        </authorList>
    </citation>
    <scope>NUCLEOTIDE SEQUENCE [LARGE SCALE GENOMIC DNA]</scope>
    <source>
        <strain evidence="2 3">IBT 18842</strain>
    </source>
</reference>
<feature type="compositionally biased region" description="Polar residues" evidence="1">
    <location>
        <begin position="1"/>
        <end position="17"/>
    </location>
</feature>
<organism evidence="2 3">
    <name type="scientific">Aspergillus avenaceus</name>
    <dbReference type="NCBI Taxonomy" id="36643"/>
    <lineage>
        <taxon>Eukaryota</taxon>
        <taxon>Fungi</taxon>
        <taxon>Dikarya</taxon>
        <taxon>Ascomycota</taxon>
        <taxon>Pezizomycotina</taxon>
        <taxon>Eurotiomycetes</taxon>
        <taxon>Eurotiomycetidae</taxon>
        <taxon>Eurotiales</taxon>
        <taxon>Aspergillaceae</taxon>
        <taxon>Aspergillus</taxon>
        <taxon>Aspergillus subgen. Circumdati</taxon>
    </lineage>
</organism>
<feature type="compositionally biased region" description="Pro residues" evidence="1">
    <location>
        <begin position="104"/>
        <end position="113"/>
    </location>
</feature>
<evidence type="ECO:0000313" key="3">
    <source>
        <dbReference type="Proteomes" id="UP000325780"/>
    </source>
</evidence>
<feature type="compositionally biased region" description="Polar residues" evidence="1">
    <location>
        <begin position="59"/>
        <end position="69"/>
    </location>
</feature>